<evidence type="ECO:0000256" key="2">
    <source>
        <dbReference type="ARBA" id="ARBA00022723"/>
    </source>
</evidence>
<dbReference type="InterPro" id="IPR016192">
    <property type="entry name" value="APOBEC/CMP_deaminase_Zn-bd"/>
</dbReference>
<comment type="caution">
    <text evidence="6">The sequence shown here is derived from an EMBL/GenBank/DDBJ whole genome shotgun (WGS) entry which is preliminary data.</text>
</comment>
<evidence type="ECO:0000256" key="3">
    <source>
        <dbReference type="ARBA" id="ARBA00022801"/>
    </source>
</evidence>
<keyword evidence="7" id="KW-1185">Reference proteome</keyword>
<dbReference type="PANTHER" id="PTHR11086">
    <property type="entry name" value="DEOXYCYTIDYLATE DEAMINASE-RELATED"/>
    <property type="match status" value="1"/>
</dbReference>
<keyword evidence="3" id="KW-0378">Hydrolase</keyword>
<proteinExistence type="inferred from homology"/>
<dbReference type="EMBL" id="JAJTND010000004">
    <property type="protein sequence ID" value="MCE3532334.1"/>
    <property type="molecule type" value="Genomic_DNA"/>
</dbReference>
<dbReference type="PROSITE" id="PS51747">
    <property type="entry name" value="CYT_DCMP_DEAMINASES_2"/>
    <property type="match status" value="1"/>
</dbReference>
<dbReference type="Pfam" id="PF00383">
    <property type="entry name" value="dCMP_cyt_deam_1"/>
    <property type="match status" value="1"/>
</dbReference>
<dbReference type="PROSITE" id="PS00903">
    <property type="entry name" value="CYT_DCMP_DEAMINASES_1"/>
    <property type="match status" value="1"/>
</dbReference>
<dbReference type="Proteomes" id="UP001320170">
    <property type="component" value="Unassembled WGS sequence"/>
</dbReference>
<sequence>MEVFELSEMEIVVGIASPLGTNRENFIEELEREFKRKGYCVKKISLTKDTFEIDCKNSESFKYYLKMQLCNNIRSQVTKGFFAFLACLYISKYRKLFKKEQIKRVYIIDQIKNVTEYEILSHVYGLNYIQVSLFSNEIERDRELKIKFSKDIYRITELPPINIDPQNKYSEIFTANFKKIINKLTEEIIDNYNLEVLPDVTHNLMRKDFEDFYLTNESNKKSGQQIAKLFHKSHYYFNLDLPKVNIKLELKKFIKQILGEYDEYPSQDEFGMNLAYQVSVRSNFPGDRHVGAAIISTQGEVLSVASIRAPSKSSNTNLSDQLKVTDGYNIYKKKIENWTKQLKEATNNEYKDIIKFLEDTLDFHPCTHAEIAAIIDAAKIGVSVKGSVLYSTTFPCHLCAKEIINSGISRVVYLEAYPKSKNQELYPNSLDINPKNRTELIPFDFYHGIGPKRFIYAYSLKNKSNEDYYPPLMRYENPKYYVEKEKDVIEYVKLRLNKSTDFGKLGFLKKLIDE</sequence>
<protein>
    <submittedName>
        <fullName evidence="6">Deaminase</fullName>
    </submittedName>
</protein>
<accession>A0ABS8X679</accession>
<organism evidence="6 7">
    <name type="scientific">Legionella resiliens</name>
    <dbReference type="NCBI Taxonomy" id="2905958"/>
    <lineage>
        <taxon>Bacteria</taxon>
        <taxon>Pseudomonadati</taxon>
        <taxon>Pseudomonadota</taxon>
        <taxon>Gammaproteobacteria</taxon>
        <taxon>Legionellales</taxon>
        <taxon>Legionellaceae</taxon>
        <taxon>Legionella</taxon>
    </lineage>
</organism>
<dbReference type="SUPFAM" id="SSF53927">
    <property type="entry name" value="Cytidine deaminase-like"/>
    <property type="match status" value="1"/>
</dbReference>
<dbReference type="Gene3D" id="3.40.140.10">
    <property type="entry name" value="Cytidine Deaminase, domain 2"/>
    <property type="match status" value="1"/>
</dbReference>
<feature type="domain" description="CMP/dCMP-type deaminase" evidence="5">
    <location>
        <begin position="266"/>
        <end position="433"/>
    </location>
</feature>
<evidence type="ECO:0000256" key="1">
    <source>
        <dbReference type="ARBA" id="ARBA00006576"/>
    </source>
</evidence>
<dbReference type="InterPro" id="IPR015517">
    <property type="entry name" value="dCMP_deaminase-rel"/>
</dbReference>
<evidence type="ECO:0000259" key="5">
    <source>
        <dbReference type="PROSITE" id="PS51747"/>
    </source>
</evidence>
<evidence type="ECO:0000256" key="4">
    <source>
        <dbReference type="ARBA" id="ARBA00022833"/>
    </source>
</evidence>
<comment type="similarity">
    <text evidence="1">Belongs to the cytidine and deoxycytidylate deaminase family.</text>
</comment>
<keyword evidence="4" id="KW-0862">Zinc</keyword>
<name>A0ABS8X679_9GAMM</name>
<keyword evidence="2" id="KW-0479">Metal-binding</keyword>
<evidence type="ECO:0000313" key="7">
    <source>
        <dbReference type="Proteomes" id="UP001320170"/>
    </source>
</evidence>
<gene>
    <name evidence="6" type="ORF">LXO92_08080</name>
</gene>
<evidence type="ECO:0000313" key="6">
    <source>
        <dbReference type="EMBL" id="MCE3532334.1"/>
    </source>
</evidence>
<reference evidence="6 7" key="1">
    <citation type="journal article" date="2024" name="Pathogens">
        <title>Characterization of a Novel Species of Legionella Isolated from a Healthcare Facility: Legionella resiliens sp. nov.</title>
        <authorList>
            <person name="Cristino S."/>
            <person name="Pascale M.R."/>
            <person name="Marino F."/>
            <person name="Derelitto C."/>
            <person name="Salaris S."/>
            <person name="Orsini M."/>
            <person name="Squarzoni S."/>
            <person name="Grottola A."/>
            <person name="Girolamini L."/>
        </authorList>
    </citation>
    <scope>NUCLEOTIDE SEQUENCE [LARGE SCALE GENOMIC DNA]</scope>
    <source>
        <strain evidence="6 7">8cVS16</strain>
    </source>
</reference>
<dbReference type="InterPro" id="IPR016193">
    <property type="entry name" value="Cytidine_deaminase-like"/>
</dbReference>
<dbReference type="RefSeq" id="WP_232890747.1">
    <property type="nucleotide sequence ID" value="NZ_JAJSPM010000005.1"/>
</dbReference>
<dbReference type="PANTHER" id="PTHR11086:SF18">
    <property type="entry name" value="DEOXYCYTIDYLATE DEAMINASE"/>
    <property type="match status" value="1"/>
</dbReference>
<dbReference type="InterPro" id="IPR002125">
    <property type="entry name" value="CMP_dCMP_dom"/>
</dbReference>